<name>A0AAW1X7N4_RUBAR</name>
<feature type="region of interest" description="Disordered" evidence="1">
    <location>
        <begin position="1"/>
        <end position="30"/>
    </location>
</feature>
<organism evidence="2 3">
    <name type="scientific">Rubus argutus</name>
    <name type="common">Southern blackberry</name>
    <dbReference type="NCBI Taxonomy" id="59490"/>
    <lineage>
        <taxon>Eukaryota</taxon>
        <taxon>Viridiplantae</taxon>
        <taxon>Streptophyta</taxon>
        <taxon>Embryophyta</taxon>
        <taxon>Tracheophyta</taxon>
        <taxon>Spermatophyta</taxon>
        <taxon>Magnoliopsida</taxon>
        <taxon>eudicotyledons</taxon>
        <taxon>Gunneridae</taxon>
        <taxon>Pentapetalae</taxon>
        <taxon>rosids</taxon>
        <taxon>fabids</taxon>
        <taxon>Rosales</taxon>
        <taxon>Rosaceae</taxon>
        <taxon>Rosoideae</taxon>
        <taxon>Rosoideae incertae sedis</taxon>
        <taxon>Rubus</taxon>
    </lineage>
</organism>
<evidence type="ECO:0000256" key="1">
    <source>
        <dbReference type="SAM" id="MobiDB-lite"/>
    </source>
</evidence>
<comment type="caution">
    <text evidence="2">The sequence shown here is derived from an EMBL/GenBank/DDBJ whole genome shotgun (WGS) entry which is preliminary data.</text>
</comment>
<feature type="compositionally biased region" description="Basic and acidic residues" evidence="1">
    <location>
        <begin position="18"/>
        <end position="30"/>
    </location>
</feature>
<keyword evidence="3" id="KW-1185">Reference proteome</keyword>
<gene>
    <name evidence="2" type="ORF">M0R45_019678</name>
</gene>
<dbReference type="AlphaFoldDB" id="A0AAW1X7N4"/>
<dbReference type="EMBL" id="JBEDUW010000004">
    <property type="protein sequence ID" value="KAK9932440.1"/>
    <property type="molecule type" value="Genomic_DNA"/>
</dbReference>
<reference evidence="2 3" key="1">
    <citation type="journal article" date="2023" name="G3 (Bethesda)">
        <title>A chromosome-length genome assembly and annotation of blackberry (Rubus argutus, cv. 'Hillquist').</title>
        <authorList>
            <person name="Bruna T."/>
            <person name="Aryal R."/>
            <person name="Dudchenko O."/>
            <person name="Sargent D.J."/>
            <person name="Mead D."/>
            <person name="Buti M."/>
            <person name="Cavallini A."/>
            <person name="Hytonen T."/>
            <person name="Andres J."/>
            <person name="Pham M."/>
            <person name="Weisz D."/>
            <person name="Mascagni F."/>
            <person name="Usai G."/>
            <person name="Natali L."/>
            <person name="Bassil N."/>
            <person name="Fernandez G.E."/>
            <person name="Lomsadze A."/>
            <person name="Armour M."/>
            <person name="Olukolu B."/>
            <person name="Poorten T."/>
            <person name="Britton C."/>
            <person name="Davik J."/>
            <person name="Ashrafi H."/>
            <person name="Aiden E.L."/>
            <person name="Borodovsky M."/>
            <person name="Worthington M."/>
        </authorList>
    </citation>
    <scope>NUCLEOTIDE SEQUENCE [LARGE SCALE GENOMIC DNA]</scope>
    <source>
        <strain evidence="2">PI 553951</strain>
    </source>
</reference>
<evidence type="ECO:0000313" key="2">
    <source>
        <dbReference type="EMBL" id="KAK9932440.1"/>
    </source>
</evidence>
<evidence type="ECO:0000313" key="3">
    <source>
        <dbReference type="Proteomes" id="UP001457282"/>
    </source>
</evidence>
<proteinExistence type="predicted"/>
<accession>A0AAW1X7N4</accession>
<sequence length="84" mass="8944">MTSVAGSSPAAGMTKGTGRAEELGRTERRRTATWLGSPWIDDATRRERCWRRRVSDIGCGDGDGVAAWGTDHGFDGKKPAAAGH</sequence>
<protein>
    <submittedName>
        <fullName evidence="2">Uncharacterized protein</fullName>
    </submittedName>
</protein>
<dbReference type="Proteomes" id="UP001457282">
    <property type="component" value="Unassembled WGS sequence"/>
</dbReference>